<dbReference type="InterPro" id="IPR029058">
    <property type="entry name" value="AB_hydrolase_fold"/>
</dbReference>
<evidence type="ECO:0000313" key="4">
    <source>
        <dbReference type="Proteomes" id="UP000247591"/>
    </source>
</evidence>
<keyword evidence="4" id="KW-1185">Reference proteome</keyword>
<evidence type="ECO:0000259" key="2">
    <source>
        <dbReference type="Pfam" id="PF00561"/>
    </source>
</evidence>
<feature type="domain" description="AB hydrolase-1" evidence="2">
    <location>
        <begin position="61"/>
        <end position="319"/>
    </location>
</feature>
<dbReference type="EMBL" id="QJSP01000003">
    <property type="protein sequence ID" value="PYE19165.1"/>
    <property type="molecule type" value="Genomic_DNA"/>
</dbReference>
<gene>
    <name evidence="3" type="ORF">DFR67_10376</name>
</gene>
<dbReference type="Gene3D" id="3.40.50.1820">
    <property type="entry name" value="alpha/beta hydrolase"/>
    <property type="match status" value="1"/>
</dbReference>
<dbReference type="GO" id="GO:0004806">
    <property type="term" value="F:triacylglycerol lipase activity"/>
    <property type="evidence" value="ECO:0007669"/>
    <property type="project" value="TreeGrafter"/>
</dbReference>
<feature type="compositionally biased region" description="Basic and acidic residues" evidence="1">
    <location>
        <begin position="1"/>
        <end position="32"/>
    </location>
</feature>
<dbReference type="PANTHER" id="PTHR43433:SF5">
    <property type="entry name" value="AB HYDROLASE-1 DOMAIN-CONTAINING PROTEIN"/>
    <property type="match status" value="1"/>
</dbReference>
<sequence length="344" mass="36943">MSETQQHPEDATRHRGDEAQRSSTRHRGDEAQRSSTRHHIGTAQVGEITIAYEDIGDPEDPAVLLIMGLSAQLTFWQTEFCMSIVERGYRVIRFDNRDIGLSTHLDGARVGGNALTGLARLAKHELGLPSDVPYTLVDMAGDAIGLLDALGIEQAHVVGGSMGGMITQVLAGTHPDRVLSVAILFSSTNEAFLPPPDPRKLKALLTGPGKGATREQYVENAAKAMRTIGSPKYALPWEESLRRAGLAYDRAHDPAGIVRQTAAVMGTGSLKKYTTAITAPTVVIHGKVDGLMRPSGGKAIARAVKGSKLVLIDDMGHDIPEPLWPQIITELTENFARAGVAQPE</sequence>
<protein>
    <submittedName>
        <fullName evidence="3">Pimeloyl-ACP methyl ester carboxylesterase</fullName>
    </submittedName>
</protein>
<dbReference type="GO" id="GO:0046503">
    <property type="term" value="P:glycerolipid catabolic process"/>
    <property type="evidence" value="ECO:0007669"/>
    <property type="project" value="TreeGrafter"/>
</dbReference>
<reference evidence="3 4" key="1">
    <citation type="submission" date="2018-06" db="EMBL/GenBank/DDBJ databases">
        <title>Genomic Encyclopedia of Type Strains, Phase IV (KMG-IV): sequencing the most valuable type-strain genomes for metagenomic binning, comparative biology and taxonomic classification.</title>
        <authorList>
            <person name="Goeker M."/>
        </authorList>
    </citation>
    <scope>NUCLEOTIDE SEQUENCE [LARGE SCALE GENOMIC DNA]</scope>
    <source>
        <strain evidence="3 4">DSM 45521</strain>
    </source>
</reference>
<dbReference type="OrthoDB" id="8957634at2"/>
<evidence type="ECO:0000256" key="1">
    <source>
        <dbReference type="SAM" id="MobiDB-lite"/>
    </source>
</evidence>
<organism evidence="3 4">
    <name type="scientific">Williamsia limnetica</name>
    <dbReference type="NCBI Taxonomy" id="882452"/>
    <lineage>
        <taxon>Bacteria</taxon>
        <taxon>Bacillati</taxon>
        <taxon>Actinomycetota</taxon>
        <taxon>Actinomycetes</taxon>
        <taxon>Mycobacteriales</taxon>
        <taxon>Nocardiaceae</taxon>
        <taxon>Williamsia</taxon>
    </lineage>
</organism>
<dbReference type="InterPro" id="IPR000073">
    <property type="entry name" value="AB_hydrolase_1"/>
</dbReference>
<name>A0A318RYY0_WILLI</name>
<comment type="caution">
    <text evidence="3">The sequence shown here is derived from an EMBL/GenBank/DDBJ whole genome shotgun (WGS) entry which is preliminary data.</text>
</comment>
<accession>A0A318RYY0</accession>
<dbReference type="InterPro" id="IPR050471">
    <property type="entry name" value="AB_hydrolase"/>
</dbReference>
<dbReference type="AlphaFoldDB" id="A0A318RYY0"/>
<dbReference type="PANTHER" id="PTHR43433">
    <property type="entry name" value="HYDROLASE, ALPHA/BETA FOLD FAMILY PROTEIN"/>
    <property type="match status" value="1"/>
</dbReference>
<dbReference type="RefSeq" id="WP_110468411.1">
    <property type="nucleotide sequence ID" value="NZ_QJSP01000003.1"/>
</dbReference>
<dbReference type="SUPFAM" id="SSF53474">
    <property type="entry name" value="alpha/beta-Hydrolases"/>
    <property type="match status" value="1"/>
</dbReference>
<evidence type="ECO:0000313" key="3">
    <source>
        <dbReference type="EMBL" id="PYE19165.1"/>
    </source>
</evidence>
<dbReference type="Proteomes" id="UP000247591">
    <property type="component" value="Unassembled WGS sequence"/>
</dbReference>
<dbReference type="Pfam" id="PF00561">
    <property type="entry name" value="Abhydrolase_1"/>
    <property type="match status" value="1"/>
</dbReference>
<feature type="region of interest" description="Disordered" evidence="1">
    <location>
        <begin position="1"/>
        <end position="40"/>
    </location>
</feature>
<proteinExistence type="predicted"/>